<evidence type="ECO:0000256" key="1">
    <source>
        <dbReference type="SAM" id="Phobius"/>
    </source>
</evidence>
<dbReference type="Pfam" id="PF04956">
    <property type="entry name" value="TrbC"/>
    <property type="match status" value="1"/>
</dbReference>
<feature type="transmembrane region" description="Helical" evidence="1">
    <location>
        <begin position="21"/>
        <end position="42"/>
    </location>
</feature>
<keyword evidence="1" id="KW-1133">Transmembrane helix</keyword>
<dbReference type="STRING" id="869209.Tresu_1749"/>
<dbReference type="AlphaFoldDB" id="F2NT49"/>
<protein>
    <submittedName>
        <fullName evidence="2">Uncharacterized protein</fullName>
    </submittedName>
</protein>
<dbReference type="eggNOG" id="ENOG503276Y">
    <property type="taxonomic scope" value="Bacteria"/>
</dbReference>
<name>F2NT49_TRES6</name>
<dbReference type="KEGG" id="tsu:Tresu_1749"/>
<evidence type="ECO:0000313" key="3">
    <source>
        <dbReference type="Proteomes" id="UP000006852"/>
    </source>
</evidence>
<keyword evidence="1" id="KW-0472">Membrane</keyword>
<reference evidence="3" key="2">
    <citation type="submission" date="2011-04" db="EMBL/GenBank/DDBJ databases">
        <title>The complete genome of chromosome of Treponema succinifaciens DSM 2489.</title>
        <authorList>
            <person name="Lucas S."/>
            <person name="Copeland A."/>
            <person name="Lapidus A."/>
            <person name="Bruce D."/>
            <person name="Goodwin L."/>
            <person name="Pitluck S."/>
            <person name="Peters L."/>
            <person name="Kyrpides N."/>
            <person name="Mavromatis K."/>
            <person name="Ivanova N."/>
            <person name="Ovchinnikova G."/>
            <person name="Teshima H."/>
            <person name="Detter J.C."/>
            <person name="Tapia R."/>
            <person name="Han C."/>
            <person name="Land M."/>
            <person name="Hauser L."/>
            <person name="Markowitz V."/>
            <person name="Cheng J.-F."/>
            <person name="Hugenholtz P."/>
            <person name="Woyke T."/>
            <person name="Wu D."/>
            <person name="Gronow S."/>
            <person name="Wellnitz S."/>
            <person name="Brambilla E."/>
            <person name="Klenk H.-P."/>
            <person name="Eisen J.A."/>
        </authorList>
    </citation>
    <scope>NUCLEOTIDE SEQUENCE [LARGE SCALE GENOMIC DNA]</scope>
    <source>
        <strain evidence="3">ATCC 33096 / DSM 2489 / 6091</strain>
    </source>
</reference>
<keyword evidence="1" id="KW-0812">Transmembrane</keyword>
<feature type="transmembrane region" description="Helical" evidence="1">
    <location>
        <begin position="62"/>
        <end position="83"/>
    </location>
</feature>
<proteinExistence type="predicted"/>
<keyword evidence="3" id="KW-1185">Reference proteome</keyword>
<dbReference type="EMBL" id="CP002631">
    <property type="protein sequence ID" value="AEB14640.1"/>
    <property type="molecule type" value="Genomic_DNA"/>
</dbReference>
<dbReference type="Proteomes" id="UP000006852">
    <property type="component" value="Chromosome"/>
</dbReference>
<organism evidence="2 3">
    <name type="scientific">Treponema succinifaciens (strain ATCC 33096 / DSM 2489 / 6091)</name>
    <dbReference type="NCBI Taxonomy" id="869209"/>
    <lineage>
        <taxon>Bacteria</taxon>
        <taxon>Pseudomonadati</taxon>
        <taxon>Spirochaetota</taxon>
        <taxon>Spirochaetia</taxon>
        <taxon>Spirochaetales</taxon>
        <taxon>Treponemataceae</taxon>
        <taxon>Treponema</taxon>
    </lineage>
</organism>
<dbReference type="GeneID" id="302998894"/>
<evidence type="ECO:0000313" key="2">
    <source>
        <dbReference type="EMBL" id="AEB14640.1"/>
    </source>
</evidence>
<dbReference type="RefSeq" id="WP_013701921.1">
    <property type="nucleotide sequence ID" value="NC_015385.1"/>
</dbReference>
<accession>F2NT49</accession>
<sequence>MKSEKTEKAVLKIKGFVTDRKFLMAVFMLFMIIAPTFAAGSGDTIEQLDTWGDKILSLLQSTWVKVLLLVALIIEAIGVVVAGQQGGGGQILKKFAPWIIGTLILLCSSGICAYFLGDLNFEISMTEKIIPAVNSLSAGIA</sequence>
<reference evidence="2 3" key="1">
    <citation type="journal article" date="2011" name="Stand. Genomic Sci.">
        <title>Complete genome sequence of Treponema succinifaciens type strain (6091).</title>
        <authorList>
            <person name="Han C."/>
            <person name="Gronow S."/>
            <person name="Teshima H."/>
            <person name="Lapidus A."/>
            <person name="Nolan M."/>
            <person name="Lucas S."/>
            <person name="Hammon N."/>
            <person name="Deshpande S."/>
            <person name="Cheng J.F."/>
            <person name="Zeytun A."/>
            <person name="Tapia R."/>
            <person name="Goodwin L."/>
            <person name="Pitluck S."/>
            <person name="Liolios K."/>
            <person name="Pagani I."/>
            <person name="Ivanova N."/>
            <person name="Mavromatis K."/>
            <person name="Mikhailova N."/>
            <person name="Huntemann M."/>
            <person name="Pati A."/>
            <person name="Chen A."/>
            <person name="Palaniappan K."/>
            <person name="Land M."/>
            <person name="Hauser L."/>
            <person name="Brambilla E.M."/>
            <person name="Rohde M."/>
            <person name="Goker M."/>
            <person name="Woyke T."/>
            <person name="Bristow J."/>
            <person name="Eisen J.A."/>
            <person name="Markowitz V."/>
            <person name="Hugenholtz P."/>
            <person name="Kyrpides N.C."/>
            <person name="Klenk H.P."/>
            <person name="Detter J.C."/>
        </authorList>
    </citation>
    <scope>NUCLEOTIDE SEQUENCE [LARGE SCALE GENOMIC DNA]</scope>
    <source>
        <strain evidence="3">ATCC 33096 / DSM 2489 / 6091</strain>
    </source>
</reference>
<dbReference type="InterPro" id="IPR007039">
    <property type="entry name" value="TrbC/VirB2"/>
</dbReference>
<dbReference type="HOGENOM" id="CLU_1824495_0_0_12"/>
<gene>
    <name evidence="2" type="ordered locus">Tresu_1749</name>
</gene>
<feature type="transmembrane region" description="Helical" evidence="1">
    <location>
        <begin position="95"/>
        <end position="116"/>
    </location>
</feature>